<proteinExistence type="predicted"/>
<comment type="caution">
    <text evidence="3">The sequence shown here is derived from an EMBL/GenBank/DDBJ whole genome shotgun (WGS) entry which is preliminary data.</text>
</comment>
<dbReference type="Gene3D" id="3.90.180.10">
    <property type="entry name" value="Medium-chain alcohol dehydrogenases, catalytic domain"/>
    <property type="match status" value="1"/>
</dbReference>
<dbReference type="SUPFAM" id="SSF50129">
    <property type="entry name" value="GroES-like"/>
    <property type="match status" value="1"/>
</dbReference>
<evidence type="ECO:0000256" key="1">
    <source>
        <dbReference type="ARBA" id="ARBA00023002"/>
    </source>
</evidence>
<dbReference type="CDD" id="cd05288">
    <property type="entry name" value="PGDH"/>
    <property type="match status" value="1"/>
</dbReference>
<keyword evidence="4" id="KW-1185">Reference proteome</keyword>
<keyword evidence="1" id="KW-0560">Oxidoreductase</keyword>
<accession>A0ABT1MII1</accession>
<dbReference type="EMBL" id="JANDHW010000006">
    <property type="protein sequence ID" value="MCP9611874.1"/>
    <property type="molecule type" value="Genomic_DNA"/>
</dbReference>
<dbReference type="PANTHER" id="PTHR43205">
    <property type="entry name" value="PROSTAGLANDIN REDUCTASE"/>
    <property type="match status" value="1"/>
</dbReference>
<gene>
    <name evidence="3" type="ORF">NMU02_07190</name>
</gene>
<dbReference type="InterPro" id="IPR036291">
    <property type="entry name" value="NAD(P)-bd_dom_sf"/>
</dbReference>
<evidence type="ECO:0000313" key="4">
    <source>
        <dbReference type="Proteomes" id="UP001205603"/>
    </source>
</evidence>
<dbReference type="Gene3D" id="3.40.50.720">
    <property type="entry name" value="NAD(P)-binding Rossmann-like Domain"/>
    <property type="match status" value="1"/>
</dbReference>
<reference evidence="3 4" key="1">
    <citation type="submission" date="2022-07" db="EMBL/GenBank/DDBJ databases">
        <title>Fecal culturing of patients with breast cancer.</title>
        <authorList>
            <person name="Teng N.M.Y."/>
            <person name="Kiu R."/>
            <person name="Evans R."/>
            <person name="Baker D.J."/>
            <person name="Zenner C."/>
            <person name="Robinson S.D."/>
            <person name="Hall L.J."/>
        </authorList>
    </citation>
    <scope>NUCLEOTIDE SEQUENCE [LARGE SCALE GENOMIC DNA]</scope>
    <source>
        <strain evidence="3 4">LH1063</strain>
    </source>
</reference>
<dbReference type="InterPro" id="IPR041694">
    <property type="entry name" value="ADH_N_2"/>
</dbReference>
<dbReference type="InterPro" id="IPR020843">
    <property type="entry name" value="ER"/>
</dbReference>
<dbReference type="Pfam" id="PF00107">
    <property type="entry name" value="ADH_zinc_N"/>
    <property type="match status" value="1"/>
</dbReference>
<organism evidence="3 4">
    <name type="scientific">Coprobacter tertius</name>
    <dbReference type="NCBI Taxonomy" id="2944915"/>
    <lineage>
        <taxon>Bacteria</taxon>
        <taxon>Pseudomonadati</taxon>
        <taxon>Bacteroidota</taxon>
        <taxon>Bacteroidia</taxon>
        <taxon>Bacteroidales</taxon>
        <taxon>Barnesiellaceae</taxon>
        <taxon>Coprobacter</taxon>
    </lineage>
</organism>
<dbReference type="PANTHER" id="PTHR43205:SF7">
    <property type="entry name" value="PROSTAGLANDIN REDUCTASE 1"/>
    <property type="match status" value="1"/>
</dbReference>
<feature type="domain" description="Enoyl reductase (ER)" evidence="2">
    <location>
        <begin position="18"/>
        <end position="330"/>
    </location>
</feature>
<evidence type="ECO:0000313" key="3">
    <source>
        <dbReference type="EMBL" id="MCP9611874.1"/>
    </source>
</evidence>
<name>A0ABT1MII1_9BACT</name>
<dbReference type="InterPro" id="IPR045010">
    <property type="entry name" value="MDR_fam"/>
</dbReference>
<protein>
    <submittedName>
        <fullName evidence="3">NADP-dependent oxidoreductase</fullName>
    </submittedName>
</protein>
<dbReference type="Proteomes" id="UP001205603">
    <property type="component" value="Unassembled WGS sequence"/>
</dbReference>
<dbReference type="SUPFAM" id="SSF51735">
    <property type="entry name" value="NAD(P)-binding Rossmann-fold domains"/>
    <property type="match status" value="1"/>
</dbReference>
<sequence length="334" mass="37326">MKAKQIILRSRPQGMPVKDNFAFEDIHLREIKDGEVLLKAKFISVDAYMRGRMNESNTFIWPYEVGKPIDGGMVATVVESKSDALIKGDRVVGMLPWATYSIDSVERLRKIYTDEFPDGYYLGVLGMPGLTAYFGMVEICRPKPREAVLVSAAAGSVGLVAGQIARIMNCRVIGITGSDEKVDILRKEFGFDDVINYKTTKDLSGAISELCPKGVDCYFDNVGGEISEAVIAHLNYHGRVAFSGSIAYYNETGDKEKPGLTAMVLEKGGHFKEFIVGDYQRRYLEGLSHLMTWLKEGKMHYTETIIDGFEELPRAFLDLFEGRNIGKMLVRVNE</sequence>
<dbReference type="InterPro" id="IPR011032">
    <property type="entry name" value="GroES-like_sf"/>
</dbReference>
<dbReference type="SMART" id="SM00829">
    <property type="entry name" value="PKS_ER"/>
    <property type="match status" value="1"/>
</dbReference>
<dbReference type="InterPro" id="IPR013149">
    <property type="entry name" value="ADH-like_C"/>
</dbReference>
<evidence type="ECO:0000259" key="2">
    <source>
        <dbReference type="SMART" id="SM00829"/>
    </source>
</evidence>
<dbReference type="Pfam" id="PF16884">
    <property type="entry name" value="ADH_N_2"/>
    <property type="match status" value="1"/>
</dbReference>
<dbReference type="RefSeq" id="WP_255026979.1">
    <property type="nucleotide sequence ID" value="NZ_JANDHW010000006.1"/>
</dbReference>